<feature type="compositionally biased region" description="Low complexity" evidence="6">
    <location>
        <begin position="412"/>
        <end position="421"/>
    </location>
</feature>
<evidence type="ECO:0000256" key="6">
    <source>
        <dbReference type="SAM" id="MobiDB-lite"/>
    </source>
</evidence>
<reference evidence="8" key="1">
    <citation type="submission" date="2020-06" db="EMBL/GenBank/DDBJ databases">
        <authorList>
            <consortium name="Plant Systems Biology data submission"/>
        </authorList>
    </citation>
    <scope>NUCLEOTIDE SEQUENCE</scope>
    <source>
        <strain evidence="8">D6</strain>
    </source>
</reference>
<keyword evidence="2 4" id="KW-0371">Homeobox</keyword>
<feature type="coiled-coil region" evidence="5">
    <location>
        <begin position="1079"/>
        <end position="1174"/>
    </location>
</feature>
<comment type="subcellular location">
    <subcellularLocation>
        <location evidence="4">Nucleus</location>
    </subcellularLocation>
</comment>
<dbReference type="InterPro" id="IPR009057">
    <property type="entry name" value="Homeodomain-like_sf"/>
</dbReference>
<dbReference type="GO" id="GO:0003677">
    <property type="term" value="F:DNA binding"/>
    <property type="evidence" value="ECO:0007669"/>
    <property type="project" value="UniProtKB-UniRule"/>
</dbReference>
<keyword evidence="1 4" id="KW-0238">DNA-binding</keyword>
<feature type="compositionally biased region" description="Acidic residues" evidence="6">
    <location>
        <begin position="425"/>
        <end position="435"/>
    </location>
</feature>
<evidence type="ECO:0000256" key="5">
    <source>
        <dbReference type="SAM" id="Coils"/>
    </source>
</evidence>
<feature type="compositionally biased region" description="Basic and acidic residues" evidence="6">
    <location>
        <begin position="931"/>
        <end position="941"/>
    </location>
</feature>
<evidence type="ECO:0000256" key="2">
    <source>
        <dbReference type="ARBA" id="ARBA00023155"/>
    </source>
</evidence>
<dbReference type="OrthoDB" id="56833at2759"/>
<keyword evidence="5" id="KW-0175">Coiled coil</keyword>
<proteinExistence type="predicted"/>
<evidence type="ECO:0000256" key="1">
    <source>
        <dbReference type="ARBA" id="ARBA00023125"/>
    </source>
</evidence>
<feature type="compositionally biased region" description="Basic residues" evidence="6">
    <location>
        <begin position="382"/>
        <end position="394"/>
    </location>
</feature>
<dbReference type="PANTHER" id="PTHR11850">
    <property type="entry name" value="HOMEOBOX PROTEIN TRANSCRIPTION FACTORS"/>
    <property type="match status" value="1"/>
</dbReference>
<dbReference type="PROSITE" id="PS50071">
    <property type="entry name" value="HOMEOBOX_2"/>
    <property type="match status" value="1"/>
</dbReference>
<dbReference type="AlphaFoldDB" id="A0A9N8HTV9"/>
<feature type="compositionally biased region" description="Basic and acidic residues" evidence="6">
    <location>
        <begin position="999"/>
        <end position="1011"/>
    </location>
</feature>
<dbReference type="SMART" id="SM00389">
    <property type="entry name" value="HOX"/>
    <property type="match status" value="1"/>
</dbReference>
<dbReference type="InterPro" id="IPR001356">
    <property type="entry name" value="HD"/>
</dbReference>
<evidence type="ECO:0000313" key="9">
    <source>
        <dbReference type="Proteomes" id="UP001153069"/>
    </source>
</evidence>
<feature type="compositionally biased region" description="Low complexity" evidence="6">
    <location>
        <begin position="565"/>
        <end position="580"/>
    </location>
</feature>
<evidence type="ECO:0000256" key="3">
    <source>
        <dbReference type="ARBA" id="ARBA00023242"/>
    </source>
</evidence>
<comment type="caution">
    <text evidence="8">The sequence shown here is derived from an EMBL/GenBank/DDBJ whole genome shotgun (WGS) entry which is preliminary data.</text>
</comment>
<organism evidence="8 9">
    <name type="scientific">Seminavis robusta</name>
    <dbReference type="NCBI Taxonomy" id="568900"/>
    <lineage>
        <taxon>Eukaryota</taxon>
        <taxon>Sar</taxon>
        <taxon>Stramenopiles</taxon>
        <taxon>Ochrophyta</taxon>
        <taxon>Bacillariophyta</taxon>
        <taxon>Bacillariophyceae</taxon>
        <taxon>Bacillariophycidae</taxon>
        <taxon>Naviculales</taxon>
        <taxon>Naviculaceae</taxon>
        <taxon>Seminavis</taxon>
    </lineage>
</organism>
<evidence type="ECO:0000313" key="8">
    <source>
        <dbReference type="EMBL" id="CAB9522598.1"/>
    </source>
</evidence>
<dbReference type="Gene3D" id="1.10.10.60">
    <property type="entry name" value="Homeodomain-like"/>
    <property type="match status" value="1"/>
</dbReference>
<dbReference type="InterPro" id="IPR050224">
    <property type="entry name" value="TALE_homeobox"/>
</dbReference>
<feature type="region of interest" description="Disordered" evidence="6">
    <location>
        <begin position="507"/>
        <end position="606"/>
    </location>
</feature>
<feature type="region of interest" description="Disordered" evidence="6">
    <location>
        <begin position="992"/>
        <end position="1041"/>
    </location>
</feature>
<protein>
    <submittedName>
        <fullName evidence="8">Homeobox protein knotted-1-like</fullName>
    </submittedName>
</protein>
<feature type="compositionally biased region" description="Low complexity" evidence="6">
    <location>
        <begin position="372"/>
        <end position="381"/>
    </location>
</feature>
<dbReference type="Pfam" id="PF05920">
    <property type="entry name" value="Homeobox_KN"/>
    <property type="match status" value="1"/>
</dbReference>
<dbReference type="EMBL" id="CAICTM010001319">
    <property type="protein sequence ID" value="CAB9522598.1"/>
    <property type="molecule type" value="Genomic_DNA"/>
</dbReference>
<dbReference type="CDD" id="cd00086">
    <property type="entry name" value="homeodomain"/>
    <property type="match status" value="1"/>
</dbReference>
<feature type="compositionally biased region" description="Polar residues" evidence="6">
    <location>
        <begin position="350"/>
        <end position="363"/>
    </location>
</feature>
<name>A0A9N8HTV9_9STRA</name>
<dbReference type="GO" id="GO:0005634">
    <property type="term" value="C:nucleus"/>
    <property type="evidence" value="ECO:0007669"/>
    <property type="project" value="UniProtKB-SubCell"/>
</dbReference>
<dbReference type="SUPFAM" id="SSF46689">
    <property type="entry name" value="Homeodomain-like"/>
    <property type="match status" value="1"/>
</dbReference>
<evidence type="ECO:0000259" key="7">
    <source>
        <dbReference type="PROSITE" id="PS50071"/>
    </source>
</evidence>
<keyword evidence="9" id="KW-1185">Reference proteome</keyword>
<dbReference type="GO" id="GO:0006355">
    <property type="term" value="P:regulation of DNA-templated transcription"/>
    <property type="evidence" value="ECO:0007669"/>
    <property type="project" value="InterPro"/>
</dbReference>
<feature type="region of interest" description="Disordered" evidence="6">
    <location>
        <begin position="859"/>
        <end position="964"/>
    </location>
</feature>
<dbReference type="Proteomes" id="UP001153069">
    <property type="component" value="Unassembled WGS sequence"/>
</dbReference>
<feature type="domain" description="Homeobox" evidence="7">
    <location>
        <begin position="440"/>
        <end position="505"/>
    </location>
</feature>
<accession>A0A9N8HTV9</accession>
<feature type="compositionally biased region" description="Polar residues" evidence="6">
    <location>
        <begin position="591"/>
        <end position="601"/>
    </location>
</feature>
<feature type="region of interest" description="Disordered" evidence="6">
    <location>
        <begin position="348"/>
        <end position="450"/>
    </location>
</feature>
<dbReference type="InterPro" id="IPR008422">
    <property type="entry name" value="KN_HD"/>
</dbReference>
<keyword evidence="3 4" id="KW-0539">Nucleus</keyword>
<feature type="DNA-binding region" description="Homeobox" evidence="4">
    <location>
        <begin position="442"/>
        <end position="506"/>
    </location>
</feature>
<gene>
    <name evidence="8" type="ORF">SEMRO_1321_G262540.1</name>
</gene>
<sequence length="1196" mass="132699">MTAAAAAGENDLVLNSPESPSVSGLYRQLIQSHCESYHPINDKSNDMDKDKPNQEQTDFIQDKIVTAMTNQGSKFWMWKQQQQQQNSLLVLLDPNQNPSHKSHILARIHSDLVLTYNRLKCKLNQKQIVPSHCLPSEKDVVLGEGKALYEPTFYQTLMDNHQKTYHLITNASLWNTRLKYIQTHIIQPIQSKQGRFWLKKENSSSTPTSSCWELLHPNKPTHQKLIFYSIHRGFTDRQHDITTNDNNDSIAFAAIVSPDKHLPPTHNDNDIADNTVSASSVTLQTTPQSQPDYDELDALDLDAFEGAEVEDYMNMTFDMDEAATAVDGTVAEEPDFNIGDPNSHPWMMQGTETAHSNDNTNCVTPEATVHSNNNNTKTTTSTRRKSARKPKPTRRASEASTAARKSKRTSRRASASASASAYDEQSLDTEHEDELYTVPSRTAEKRKPLPPSTIEYLKAWMMSPQHIDHPYPTEQEKEKIMADTGIETKQLTNWFTNNRKRYWKPATGAADNQAKVSPTNTPKRGKELPALTPIRGKQLPPPPPVLGPTRASTRRASASKKKLTVTKSSSVAAAAATKKAAGTRGRGKQLANISQVPSHAPSSAGPVRTHIMSREIITERAMAPNKMDAVFGRGRKKDNVRNGSLYRSLIEAYWLPYSRLDTSDIARRRAYVREKILDVILNNNGRFIMRDGPDMMRQLDPNDSTDIKQIFKKVQRSLFNEKKRQEDMGTPMNVDVDTNFDPTPDFAFSSKQRDGEVLSAEEENEVSVPEADAHVTEPTHGVVASGVDQIDFSEEAAFGDGAGLTETVDMDFDMAEEATAEFALVRMDVVERQDAAEDIKTLPEAIAGREVLGTILEVPPAPATEGGSRVVGSELTGDTGSDAEDDFQAMPGSLVHAASEDSEPTSVDDLGGSSQDAPHPGTVAHSSSPKELGRTECESLERNFPPRSQESSTHDSAVESFGDADAGGDVAEAAAAHEVNLSQKGKLCQDGNIRQRKRAHDDVACDQESPRKLQKSSSGDGREERVYACSGQGSEQRKHHTKQVELLSSDLTAAQKEIAWLRSELLRSRKHNTTNEANAARMGAELERLQVEMRKVEQTNAALQVALSNQEERSVELENDLMDEQDRNTQRLVEHQTDMERERKAQLQQHQADLRQLRGRIAALEADLKLEREKSARPIQQHGVALQAEVATSALC</sequence>
<evidence type="ECO:0000256" key="4">
    <source>
        <dbReference type="PROSITE-ProRule" id="PRU00108"/>
    </source>
</evidence>